<dbReference type="Proteomes" id="UP001229421">
    <property type="component" value="Unassembled WGS sequence"/>
</dbReference>
<evidence type="ECO:0000256" key="6">
    <source>
        <dbReference type="ARBA" id="ARBA00023157"/>
    </source>
</evidence>
<name>A0AAD8NI66_TARER</name>
<dbReference type="AlphaFoldDB" id="A0AAD8NI66"/>
<evidence type="ECO:0000256" key="7">
    <source>
        <dbReference type="RuleBase" id="RU367102"/>
    </source>
</evidence>
<keyword evidence="10" id="KW-1185">Reference proteome</keyword>
<feature type="region of interest" description="Disordered" evidence="8">
    <location>
        <begin position="1"/>
        <end position="37"/>
    </location>
</feature>
<comment type="function">
    <text evidence="7">Controls stomatal patterning.</text>
</comment>
<evidence type="ECO:0000256" key="2">
    <source>
        <dbReference type="ARBA" id="ARBA00008127"/>
    </source>
</evidence>
<comment type="similarity">
    <text evidence="2 7">Belongs to the plant cysteine rich small secretory peptide family. Epidermal patterning factor subfamily.</text>
</comment>
<evidence type="ECO:0000256" key="1">
    <source>
        <dbReference type="ARBA" id="ARBA00004613"/>
    </source>
</evidence>
<organism evidence="9 10">
    <name type="scientific">Tagetes erecta</name>
    <name type="common">African marigold</name>
    <dbReference type="NCBI Taxonomy" id="13708"/>
    <lineage>
        <taxon>Eukaryota</taxon>
        <taxon>Viridiplantae</taxon>
        <taxon>Streptophyta</taxon>
        <taxon>Embryophyta</taxon>
        <taxon>Tracheophyta</taxon>
        <taxon>Spermatophyta</taxon>
        <taxon>Magnoliopsida</taxon>
        <taxon>eudicotyledons</taxon>
        <taxon>Gunneridae</taxon>
        <taxon>Pentapetalae</taxon>
        <taxon>asterids</taxon>
        <taxon>campanulids</taxon>
        <taxon>Asterales</taxon>
        <taxon>Asteraceae</taxon>
        <taxon>Asteroideae</taxon>
        <taxon>Heliantheae alliance</taxon>
        <taxon>Tageteae</taxon>
        <taxon>Tagetes</taxon>
    </lineage>
</organism>
<dbReference type="InterPro" id="IPR039455">
    <property type="entry name" value="EPFL"/>
</dbReference>
<reference evidence="9" key="1">
    <citation type="journal article" date="2023" name="bioRxiv">
        <title>Improved chromosome-level genome assembly for marigold (Tagetes erecta).</title>
        <authorList>
            <person name="Jiang F."/>
            <person name="Yuan L."/>
            <person name="Wang S."/>
            <person name="Wang H."/>
            <person name="Xu D."/>
            <person name="Wang A."/>
            <person name="Fan W."/>
        </authorList>
    </citation>
    <scope>NUCLEOTIDE SEQUENCE</scope>
    <source>
        <strain evidence="9">WSJ</strain>
        <tissue evidence="9">Leaf</tissue>
    </source>
</reference>
<evidence type="ECO:0000256" key="8">
    <source>
        <dbReference type="SAM" id="MobiDB-lite"/>
    </source>
</evidence>
<proteinExistence type="inferred from homology"/>
<evidence type="ECO:0000313" key="10">
    <source>
        <dbReference type="Proteomes" id="UP001229421"/>
    </source>
</evidence>
<comment type="subcellular location">
    <subcellularLocation>
        <location evidence="1 7">Secreted</location>
    </subcellularLocation>
</comment>
<feature type="compositionally biased region" description="Basic and acidic residues" evidence="8">
    <location>
        <begin position="14"/>
        <end position="26"/>
    </location>
</feature>
<evidence type="ECO:0000256" key="4">
    <source>
        <dbReference type="ARBA" id="ARBA00022525"/>
    </source>
</evidence>
<sequence length="137" mass="15185">MRKMKTECSSGEECSSRGRPERHEEPNSSTTSSLPPYHHHSLHPKIWMISVACNAAVNTLPYSIDSITNGNFEGDQSVVENRSIGSSPPRCEHKCFGCSPCEATQVPTTNSGRVRVQYSNYEPEGWKCKCGPSFYSP</sequence>
<dbReference type="GO" id="GO:0005576">
    <property type="term" value="C:extracellular region"/>
    <property type="evidence" value="ECO:0007669"/>
    <property type="project" value="UniProtKB-SubCell"/>
</dbReference>
<evidence type="ECO:0000256" key="5">
    <source>
        <dbReference type="ARBA" id="ARBA00022729"/>
    </source>
</evidence>
<dbReference type="GO" id="GO:0010052">
    <property type="term" value="P:guard cell differentiation"/>
    <property type="evidence" value="ECO:0007669"/>
    <property type="project" value="UniProtKB-UniRule"/>
</dbReference>
<comment type="caution">
    <text evidence="9">The sequence shown here is derived from an EMBL/GenBank/DDBJ whole genome shotgun (WGS) entry which is preliminary data.</text>
</comment>
<dbReference type="Pfam" id="PF17181">
    <property type="entry name" value="EPF"/>
    <property type="match status" value="1"/>
</dbReference>
<gene>
    <name evidence="9" type="ORF">QVD17_26014</name>
</gene>
<dbReference type="PANTHER" id="PTHR33109">
    <property type="entry name" value="EPIDERMAL PATTERNING FACTOR-LIKE PROTEIN 4"/>
    <property type="match status" value="1"/>
</dbReference>
<keyword evidence="6" id="KW-1015">Disulfide bond</keyword>
<evidence type="ECO:0000256" key="3">
    <source>
        <dbReference type="ARBA" id="ARBA00022473"/>
    </source>
</evidence>
<dbReference type="EMBL" id="JAUHHV010000007">
    <property type="protein sequence ID" value="KAK1416895.1"/>
    <property type="molecule type" value="Genomic_DNA"/>
</dbReference>
<keyword evidence="4 7" id="KW-0964">Secreted</keyword>
<keyword evidence="5" id="KW-0732">Signal</keyword>
<dbReference type="PANTHER" id="PTHR33109:SF3">
    <property type="entry name" value="EPIDERMAL PATTERNING FACTOR-LIKE PROTEIN"/>
    <property type="match status" value="1"/>
</dbReference>
<evidence type="ECO:0000313" key="9">
    <source>
        <dbReference type="EMBL" id="KAK1416895.1"/>
    </source>
</evidence>
<accession>A0AAD8NI66</accession>
<keyword evidence="3 7" id="KW-0217">Developmental protein</keyword>
<protein>
    <recommendedName>
        <fullName evidence="7">Epidermal patterning factor-like protein</fullName>
    </recommendedName>
</protein>